<dbReference type="Pfam" id="PF02176">
    <property type="entry name" value="zf-TRAF"/>
    <property type="match status" value="1"/>
</dbReference>
<sequence>MAFASLSQEASLQSVQITPPGSIGDEEGYDPNIFVTSPTNYICHECQKVLRSPRQLECGHRYCNKCCEKLLSQSDNPVCQVEDCKERIDHEEIVKDHVARRDIMLLPVFCEFRNKGCNKKVKLKSLQNHLHECDFTVIYCIHKKMGCTFQVERRFLAEHLASQCLYSTVSVNIVKNSFQKTR</sequence>
<protein>
    <submittedName>
        <fullName evidence="8">TNF receptor-associated factor 3-like</fullName>
    </submittedName>
</protein>
<dbReference type="SUPFAM" id="SSF57850">
    <property type="entry name" value="RING/U-box"/>
    <property type="match status" value="1"/>
</dbReference>
<dbReference type="InterPro" id="IPR001293">
    <property type="entry name" value="Znf_TRAF"/>
</dbReference>
<keyword evidence="7" id="KW-1185">Reference proteome</keyword>
<evidence type="ECO:0000313" key="7">
    <source>
        <dbReference type="Proteomes" id="UP000694865"/>
    </source>
</evidence>
<name>A0ABM0MU64_SACKO</name>
<dbReference type="PROSITE" id="PS50145">
    <property type="entry name" value="ZF_TRAF"/>
    <property type="match status" value="1"/>
</dbReference>
<dbReference type="InterPro" id="IPR013083">
    <property type="entry name" value="Znf_RING/FYVE/PHD"/>
</dbReference>
<evidence type="ECO:0000259" key="5">
    <source>
        <dbReference type="PROSITE" id="PS50089"/>
    </source>
</evidence>
<keyword evidence="2 4" id="KW-0863">Zinc-finger</keyword>
<feature type="domain" description="RING-type" evidence="5">
    <location>
        <begin position="43"/>
        <end position="80"/>
    </location>
</feature>
<dbReference type="InterPro" id="IPR001841">
    <property type="entry name" value="Znf_RING"/>
</dbReference>
<dbReference type="PANTHER" id="PTHR10131">
    <property type="entry name" value="TNF RECEPTOR ASSOCIATED FACTOR"/>
    <property type="match status" value="1"/>
</dbReference>
<evidence type="ECO:0000313" key="8">
    <source>
        <dbReference type="RefSeq" id="XP_006823555.1"/>
    </source>
</evidence>
<evidence type="ECO:0000256" key="1">
    <source>
        <dbReference type="ARBA" id="ARBA00022723"/>
    </source>
</evidence>
<dbReference type="InterPro" id="IPR049440">
    <property type="entry name" value="TRAF3/5_RING"/>
</dbReference>
<evidence type="ECO:0000256" key="2">
    <source>
        <dbReference type="ARBA" id="ARBA00022771"/>
    </source>
</evidence>
<organism evidence="7 8">
    <name type="scientific">Saccoglossus kowalevskii</name>
    <name type="common">Acorn worm</name>
    <dbReference type="NCBI Taxonomy" id="10224"/>
    <lineage>
        <taxon>Eukaryota</taxon>
        <taxon>Metazoa</taxon>
        <taxon>Hemichordata</taxon>
        <taxon>Enteropneusta</taxon>
        <taxon>Harrimaniidae</taxon>
        <taxon>Saccoglossus</taxon>
    </lineage>
</organism>
<dbReference type="PROSITE" id="PS50089">
    <property type="entry name" value="ZF_RING_2"/>
    <property type="match status" value="1"/>
</dbReference>
<dbReference type="RefSeq" id="XP_006823555.1">
    <property type="nucleotide sequence ID" value="XM_006823492.1"/>
</dbReference>
<accession>A0ABM0MU64</accession>
<dbReference type="Pfam" id="PF21363">
    <property type="entry name" value="TRAF3_RING"/>
    <property type="match status" value="1"/>
</dbReference>
<dbReference type="Gene3D" id="3.30.40.10">
    <property type="entry name" value="Zinc/RING finger domain, C3HC4 (zinc finger)"/>
    <property type="match status" value="2"/>
</dbReference>
<dbReference type="Proteomes" id="UP000694865">
    <property type="component" value="Unplaced"/>
</dbReference>
<evidence type="ECO:0000256" key="3">
    <source>
        <dbReference type="ARBA" id="ARBA00022833"/>
    </source>
</evidence>
<evidence type="ECO:0000256" key="4">
    <source>
        <dbReference type="PROSITE-ProRule" id="PRU00207"/>
    </source>
</evidence>
<reference evidence="8" key="1">
    <citation type="submission" date="2025-08" db="UniProtKB">
        <authorList>
            <consortium name="RefSeq"/>
        </authorList>
    </citation>
    <scope>IDENTIFICATION</scope>
    <source>
        <tissue evidence="8">Testes</tissue>
    </source>
</reference>
<dbReference type="GeneID" id="102801654"/>
<keyword evidence="1 4" id="KW-0479">Metal-binding</keyword>
<dbReference type="PANTHER" id="PTHR10131:SF138">
    <property type="entry name" value="RE66324P"/>
    <property type="match status" value="1"/>
</dbReference>
<keyword evidence="3 4" id="KW-0862">Zinc</keyword>
<proteinExistence type="predicted"/>
<feature type="domain" description="TRAF-type" evidence="6">
    <location>
        <begin position="97"/>
        <end position="153"/>
    </location>
</feature>
<feature type="zinc finger region" description="TRAF-type" evidence="4">
    <location>
        <begin position="97"/>
        <end position="153"/>
    </location>
</feature>
<gene>
    <name evidence="8" type="primary">LOC102801654</name>
</gene>
<dbReference type="SUPFAM" id="SSF49599">
    <property type="entry name" value="TRAF domain-like"/>
    <property type="match status" value="1"/>
</dbReference>
<evidence type="ECO:0000259" key="6">
    <source>
        <dbReference type="PROSITE" id="PS50145"/>
    </source>
</evidence>